<feature type="domain" description="AB hydrolase-1" evidence="1">
    <location>
        <begin position="9"/>
        <end position="226"/>
    </location>
</feature>
<dbReference type="PANTHER" id="PTHR43798:SF5">
    <property type="entry name" value="MONOACYLGLYCEROL LIPASE ABHD6"/>
    <property type="match status" value="1"/>
</dbReference>
<dbReference type="Proteomes" id="UP000321617">
    <property type="component" value="Unassembled WGS sequence"/>
</dbReference>
<proteinExistence type="predicted"/>
<dbReference type="InterPro" id="IPR050266">
    <property type="entry name" value="AB_hydrolase_sf"/>
</dbReference>
<comment type="caution">
    <text evidence="2">The sequence shown here is derived from an EMBL/GenBank/DDBJ whole genome shotgun (WGS) entry which is preliminary data.</text>
</comment>
<dbReference type="GO" id="GO:0016020">
    <property type="term" value="C:membrane"/>
    <property type="evidence" value="ECO:0007669"/>
    <property type="project" value="TreeGrafter"/>
</dbReference>
<dbReference type="InterPro" id="IPR029058">
    <property type="entry name" value="AB_hydrolase_fold"/>
</dbReference>
<dbReference type="EMBL" id="VLLL01000005">
    <property type="protein sequence ID" value="TWJ15590.1"/>
    <property type="molecule type" value="Genomic_DNA"/>
</dbReference>
<gene>
    <name evidence="2" type="ORF">LX16_1301</name>
</gene>
<dbReference type="RefSeq" id="WP_147134525.1">
    <property type="nucleotide sequence ID" value="NZ_BAABIJ010000001.1"/>
</dbReference>
<keyword evidence="3" id="KW-1185">Reference proteome</keyword>
<dbReference type="AlphaFoldDB" id="A0A562VCI8"/>
<dbReference type="PANTHER" id="PTHR43798">
    <property type="entry name" value="MONOACYLGLYCEROL LIPASE"/>
    <property type="match status" value="1"/>
</dbReference>
<dbReference type="Gene3D" id="3.40.50.1820">
    <property type="entry name" value="alpha/beta hydrolase"/>
    <property type="match status" value="1"/>
</dbReference>
<evidence type="ECO:0000313" key="3">
    <source>
        <dbReference type="Proteomes" id="UP000321617"/>
    </source>
</evidence>
<reference evidence="2 3" key="1">
    <citation type="journal article" date="2013" name="Stand. Genomic Sci.">
        <title>Genomic Encyclopedia of Type Strains, Phase I: The one thousand microbial genomes (KMG-I) project.</title>
        <authorList>
            <person name="Kyrpides N.C."/>
            <person name="Woyke T."/>
            <person name="Eisen J.A."/>
            <person name="Garrity G."/>
            <person name="Lilburn T.G."/>
            <person name="Beck B.J."/>
            <person name="Whitman W.B."/>
            <person name="Hugenholtz P."/>
            <person name="Klenk H.P."/>
        </authorList>
    </citation>
    <scope>NUCLEOTIDE SEQUENCE [LARGE SCALE GENOMIC DNA]</scope>
    <source>
        <strain evidence="2 3">DSM 45044</strain>
    </source>
</reference>
<evidence type="ECO:0000259" key="1">
    <source>
        <dbReference type="Pfam" id="PF12697"/>
    </source>
</evidence>
<dbReference type="Pfam" id="PF12697">
    <property type="entry name" value="Abhydrolase_6"/>
    <property type="match status" value="1"/>
</dbReference>
<dbReference type="GO" id="GO:0047372">
    <property type="term" value="F:monoacylglycerol lipase activity"/>
    <property type="evidence" value="ECO:0007669"/>
    <property type="project" value="TreeGrafter"/>
</dbReference>
<dbReference type="SUPFAM" id="SSF53474">
    <property type="entry name" value="alpha/beta-Hydrolases"/>
    <property type="match status" value="1"/>
</dbReference>
<dbReference type="OrthoDB" id="5495375at2"/>
<dbReference type="InterPro" id="IPR000073">
    <property type="entry name" value="AB_hydrolase_1"/>
</dbReference>
<dbReference type="PRINTS" id="PR00111">
    <property type="entry name" value="ABHYDROLASE"/>
</dbReference>
<organism evidence="2 3">
    <name type="scientific">Stackebrandtia albiflava</name>
    <dbReference type="NCBI Taxonomy" id="406432"/>
    <lineage>
        <taxon>Bacteria</taxon>
        <taxon>Bacillati</taxon>
        <taxon>Actinomycetota</taxon>
        <taxon>Actinomycetes</taxon>
        <taxon>Glycomycetales</taxon>
        <taxon>Glycomycetaceae</taxon>
        <taxon>Stackebrandtia</taxon>
    </lineage>
</organism>
<protein>
    <submittedName>
        <fullName evidence="2">Pimeloyl-ACP methyl ester carboxylesterase</fullName>
    </submittedName>
</protein>
<sequence>MSTAADPTVILLHAMGSSRRMWRAERAALADRFHVVTPDLPGHGGRTESFTLEAAVAEVCHLVGAATRPVVLAGSSLGATVALRAAVTVPERVAGLLLSGAMVSVPRLTLSLQRAVTRVLPLEWTAKASVNMIAPAEETDGFALLADIRSAGKRVQTAVLRELAAADLDAGVERVSAHTVVVCGERDRLNLRSARLLAERIPDARLVVLAGESHLWHMSRPGGFAELVRRVATASRSSGA</sequence>
<accession>A0A562VCI8</accession>
<name>A0A562VCI8_9ACTN</name>
<evidence type="ECO:0000313" key="2">
    <source>
        <dbReference type="EMBL" id="TWJ15590.1"/>
    </source>
</evidence>
<dbReference type="GO" id="GO:0046464">
    <property type="term" value="P:acylglycerol catabolic process"/>
    <property type="evidence" value="ECO:0007669"/>
    <property type="project" value="TreeGrafter"/>
</dbReference>